<dbReference type="AlphaFoldDB" id="A0A0E9R5C3"/>
<dbReference type="EMBL" id="GBXM01084283">
    <property type="protein sequence ID" value="JAH24294.1"/>
    <property type="molecule type" value="Transcribed_RNA"/>
</dbReference>
<sequence length="23" mass="2872">MCLNLWMNCRWHCDRGVFFDLVL</sequence>
<accession>A0A0E9R5C3</accession>
<name>A0A0E9R5C3_ANGAN</name>
<reference evidence="1" key="1">
    <citation type="submission" date="2014-11" db="EMBL/GenBank/DDBJ databases">
        <authorList>
            <person name="Amaro Gonzalez C."/>
        </authorList>
    </citation>
    <scope>NUCLEOTIDE SEQUENCE</scope>
</reference>
<proteinExistence type="predicted"/>
<reference evidence="1" key="2">
    <citation type="journal article" date="2015" name="Fish Shellfish Immunol.">
        <title>Early steps in the European eel (Anguilla anguilla)-Vibrio vulnificus interaction in the gills: Role of the RtxA13 toxin.</title>
        <authorList>
            <person name="Callol A."/>
            <person name="Pajuelo D."/>
            <person name="Ebbesson L."/>
            <person name="Teles M."/>
            <person name="MacKenzie S."/>
            <person name="Amaro C."/>
        </authorList>
    </citation>
    <scope>NUCLEOTIDE SEQUENCE</scope>
</reference>
<organism evidence="1">
    <name type="scientific">Anguilla anguilla</name>
    <name type="common">European freshwater eel</name>
    <name type="synonym">Muraena anguilla</name>
    <dbReference type="NCBI Taxonomy" id="7936"/>
    <lineage>
        <taxon>Eukaryota</taxon>
        <taxon>Metazoa</taxon>
        <taxon>Chordata</taxon>
        <taxon>Craniata</taxon>
        <taxon>Vertebrata</taxon>
        <taxon>Euteleostomi</taxon>
        <taxon>Actinopterygii</taxon>
        <taxon>Neopterygii</taxon>
        <taxon>Teleostei</taxon>
        <taxon>Anguilliformes</taxon>
        <taxon>Anguillidae</taxon>
        <taxon>Anguilla</taxon>
    </lineage>
</organism>
<protein>
    <submittedName>
        <fullName evidence="1">Uncharacterized protein</fullName>
    </submittedName>
</protein>
<evidence type="ECO:0000313" key="1">
    <source>
        <dbReference type="EMBL" id="JAH24294.1"/>
    </source>
</evidence>